<feature type="signal peptide" evidence="1">
    <location>
        <begin position="1"/>
        <end position="17"/>
    </location>
</feature>
<dbReference type="Proteomes" id="UP000583800">
    <property type="component" value="Unassembled WGS sequence"/>
</dbReference>
<proteinExistence type="predicted"/>
<evidence type="ECO:0000313" key="2">
    <source>
        <dbReference type="EMBL" id="MBB6344344.1"/>
    </source>
</evidence>
<keyword evidence="3" id="KW-1185">Reference proteome</keyword>
<evidence type="ECO:0000313" key="3">
    <source>
        <dbReference type="Proteomes" id="UP000583800"/>
    </source>
</evidence>
<accession>A0A7X0EWI0</accession>
<name>A0A7X0EWI0_9ACTN</name>
<protein>
    <submittedName>
        <fullName evidence="2">Uncharacterized protein</fullName>
    </submittedName>
</protein>
<reference evidence="2 3" key="1">
    <citation type="submission" date="2020-08" db="EMBL/GenBank/DDBJ databases">
        <title>Sequencing the genomes of 1000 actinobacteria strains.</title>
        <authorList>
            <person name="Klenk H.-P."/>
        </authorList>
    </citation>
    <scope>NUCLEOTIDE SEQUENCE [LARGE SCALE GENOMIC DNA]</scope>
    <source>
        <strain evidence="2 3">DSM 45913</strain>
    </source>
</reference>
<gene>
    <name evidence="2" type="ORF">FHU36_000853</name>
</gene>
<keyword evidence="1" id="KW-0732">Signal</keyword>
<dbReference type="AlphaFoldDB" id="A0A7X0EWI0"/>
<sequence>MAALLVGALSFFGGCGANNPTAYRMTAATYQAAPTALDDVRRIGLVQAEGSVEVDIDDSTQVTNTFVIDVGAASANAATAKAARLLRERGWEIIGKERPWFVTMKSTKWDAFLAIDSFQPTHLASHPDILKTLKEKSAKTEASVIINVEAYMGE</sequence>
<dbReference type="RefSeq" id="WP_185082475.1">
    <property type="nucleotide sequence ID" value="NZ_JACHJB010000001.1"/>
</dbReference>
<feature type="chain" id="PRO_5039588956" evidence="1">
    <location>
        <begin position="18"/>
        <end position="154"/>
    </location>
</feature>
<comment type="caution">
    <text evidence="2">The sequence shown here is derived from an EMBL/GenBank/DDBJ whole genome shotgun (WGS) entry which is preliminary data.</text>
</comment>
<organism evidence="2 3">
    <name type="scientific">Nonomuraea muscovyensis</name>
    <dbReference type="NCBI Taxonomy" id="1124761"/>
    <lineage>
        <taxon>Bacteria</taxon>
        <taxon>Bacillati</taxon>
        <taxon>Actinomycetota</taxon>
        <taxon>Actinomycetes</taxon>
        <taxon>Streptosporangiales</taxon>
        <taxon>Streptosporangiaceae</taxon>
        <taxon>Nonomuraea</taxon>
    </lineage>
</organism>
<dbReference type="EMBL" id="JACHJB010000001">
    <property type="protein sequence ID" value="MBB6344344.1"/>
    <property type="molecule type" value="Genomic_DNA"/>
</dbReference>
<evidence type="ECO:0000256" key="1">
    <source>
        <dbReference type="SAM" id="SignalP"/>
    </source>
</evidence>